<comment type="caution">
    <text evidence="2">The sequence shown here is derived from an EMBL/GenBank/DDBJ whole genome shotgun (WGS) entry which is preliminary data.</text>
</comment>
<evidence type="ECO:0000313" key="3">
    <source>
        <dbReference type="Proteomes" id="UP001611339"/>
    </source>
</evidence>
<organism evidence="2 3">
    <name type="scientific">Streptomyces litmocidini</name>
    <dbReference type="NCBI Taxonomy" id="67318"/>
    <lineage>
        <taxon>Bacteria</taxon>
        <taxon>Bacillati</taxon>
        <taxon>Actinomycetota</taxon>
        <taxon>Actinomycetes</taxon>
        <taxon>Kitasatosporales</taxon>
        <taxon>Streptomycetaceae</taxon>
        <taxon>Streptomyces</taxon>
    </lineage>
</organism>
<evidence type="ECO:0008006" key="4">
    <source>
        <dbReference type="Google" id="ProtNLM"/>
    </source>
</evidence>
<dbReference type="Proteomes" id="UP001611339">
    <property type="component" value="Unassembled WGS sequence"/>
</dbReference>
<reference evidence="2 3" key="1">
    <citation type="submission" date="2024-10" db="EMBL/GenBank/DDBJ databases">
        <title>The Natural Products Discovery Center: Release of the First 8490 Sequenced Strains for Exploring Actinobacteria Biosynthetic Diversity.</title>
        <authorList>
            <person name="Kalkreuter E."/>
            <person name="Kautsar S.A."/>
            <person name="Yang D."/>
            <person name="Bader C.D."/>
            <person name="Teijaro C.N."/>
            <person name="Fluegel L."/>
            <person name="Davis C.M."/>
            <person name="Simpson J.R."/>
            <person name="Lauterbach L."/>
            <person name="Steele A.D."/>
            <person name="Gui C."/>
            <person name="Meng S."/>
            <person name="Li G."/>
            <person name="Viehrig K."/>
            <person name="Ye F."/>
            <person name="Su P."/>
            <person name="Kiefer A.F."/>
            <person name="Nichols A."/>
            <person name="Cepeda A.J."/>
            <person name="Yan W."/>
            <person name="Fan B."/>
            <person name="Jiang Y."/>
            <person name="Adhikari A."/>
            <person name="Zheng C.-J."/>
            <person name="Schuster L."/>
            <person name="Cowan T.M."/>
            <person name="Smanski M.J."/>
            <person name="Chevrette M.G."/>
            <person name="De Carvalho L.P.S."/>
            <person name="Shen B."/>
        </authorList>
    </citation>
    <scope>NUCLEOTIDE SEQUENCE [LARGE SCALE GENOMIC DNA]</scope>
    <source>
        <strain evidence="2 3">NPDC020602</strain>
    </source>
</reference>
<sequence length="120" mass="13094">MARNEPDPQAARGDDVYQPAHSDAGNRPSGELDPENAIVTDPLDDPDAPDHSPPDRPRGVDRYGTTQREQQEGEPLDERLAQEVPEARPPAAEGAVPAEEAAVHVETEPERTEEEVDERA</sequence>
<dbReference type="RefSeq" id="WP_398709241.1">
    <property type="nucleotide sequence ID" value="NZ_JBIRUI010000005.1"/>
</dbReference>
<gene>
    <name evidence="2" type="ORF">ACH407_14175</name>
</gene>
<feature type="region of interest" description="Disordered" evidence="1">
    <location>
        <begin position="1"/>
        <end position="120"/>
    </location>
</feature>
<proteinExistence type="predicted"/>
<feature type="compositionally biased region" description="Basic and acidic residues" evidence="1">
    <location>
        <begin position="48"/>
        <end position="61"/>
    </location>
</feature>
<evidence type="ECO:0000313" key="2">
    <source>
        <dbReference type="EMBL" id="MFI1714705.1"/>
    </source>
</evidence>
<protein>
    <recommendedName>
        <fullName evidence="4">DUF5709 domain-containing protein</fullName>
    </recommendedName>
</protein>
<feature type="compositionally biased region" description="Low complexity" evidence="1">
    <location>
        <begin position="89"/>
        <end position="100"/>
    </location>
</feature>
<feature type="compositionally biased region" description="Basic and acidic residues" evidence="1">
    <location>
        <begin position="101"/>
        <end position="110"/>
    </location>
</feature>
<keyword evidence="3" id="KW-1185">Reference proteome</keyword>
<accession>A0ABW7U8P7</accession>
<name>A0ABW7U8P7_9ACTN</name>
<dbReference type="EMBL" id="JBIRUI010000005">
    <property type="protein sequence ID" value="MFI1714705.1"/>
    <property type="molecule type" value="Genomic_DNA"/>
</dbReference>
<feature type="compositionally biased region" description="Acidic residues" evidence="1">
    <location>
        <begin position="111"/>
        <end position="120"/>
    </location>
</feature>
<evidence type="ECO:0000256" key="1">
    <source>
        <dbReference type="SAM" id="MobiDB-lite"/>
    </source>
</evidence>